<dbReference type="EMBL" id="CP072801">
    <property type="protein sequence ID" value="QTR47397.1"/>
    <property type="molecule type" value="Genomic_DNA"/>
</dbReference>
<sequence length="164" mass="18891">MAEYSYHALKGKSKTFRAMTGIDLGEFTQLLPHFQRAYTVQLIVDGHDSETKRGRPGNLTTIEDKLFFILYYLKTYPLQEVLGYSFNMSQGLANRWIHRLCPILQSSLKSMGHSPARLPEEVLERLTHEMPQALGLDATERRIQRPIDVGVQEEYYSGKKNSIR</sequence>
<proteinExistence type="predicted"/>
<gene>
    <name evidence="2" type="ORF">J9253_05530</name>
</gene>
<dbReference type="RefSeq" id="WP_210223666.1">
    <property type="nucleotide sequence ID" value="NZ_CP072801.1"/>
</dbReference>
<protein>
    <submittedName>
        <fullName evidence="2">Transposase family protein</fullName>
    </submittedName>
</protein>
<evidence type="ECO:0000313" key="2">
    <source>
        <dbReference type="EMBL" id="QTR47397.1"/>
    </source>
</evidence>
<evidence type="ECO:0000313" key="3">
    <source>
        <dbReference type="Proteomes" id="UP000672039"/>
    </source>
</evidence>
<reference evidence="2 3" key="1">
    <citation type="submission" date="2021-04" db="EMBL/GenBank/DDBJ databases">
        <title>Genomics, taxonomy and metabolism of representatives of sulfur bacteria of the genus Thiothrix: Thiothrix fructosivorans QT, Thiothrix unzii A1T and three new species, Thiothrix subterranea sp. nov., Thiothrix litoralis sp. nov. and 'Candidatus Thiothrix anitrata' sp. nov.</title>
        <authorList>
            <person name="Ravin N.V."/>
            <person name="Smolyakov D."/>
            <person name="Rudenko T.S."/>
            <person name="Mardanov A.V."/>
            <person name="Beletsky A.V."/>
            <person name="Markov N.D."/>
            <person name="Fomenkov A.I."/>
            <person name="Roberts R.J."/>
            <person name="Karnachuk O.V."/>
            <person name="Novikov A."/>
            <person name="Grabovich M.Y."/>
        </authorList>
    </citation>
    <scope>NUCLEOTIDE SEQUENCE [LARGE SCALE GENOMIC DNA]</scope>
    <source>
        <strain evidence="2 3">AS</strain>
    </source>
</reference>
<dbReference type="InterPro" id="IPR027805">
    <property type="entry name" value="Transposase_HTH_dom"/>
</dbReference>
<organism evidence="2 3">
    <name type="scientific">Thiothrix litoralis</name>
    <dbReference type="NCBI Taxonomy" id="2891210"/>
    <lineage>
        <taxon>Bacteria</taxon>
        <taxon>Pseudomonadati</taxon>
        <taxon>Pseudomonadota</taxon>
        <taxon>Gammaproteobacteria</taxon>
        <taxon>Thiotrichales</taxon>
        <taxon>Thiotrichaceae</taxon>
        <taxon>Thiothrix</taxon>
    </lineage>
</organism>
<dbReference type="Proteomes" id="UP000672039">
    <property type="component" value="Chromosome"/>
</dbReference>
<feature type="domain" description="Transposase Helix-turn-helix" evidence="1">
    <location>
        <begin position="59"/>
        <end position="109"/>
    </location>
</feature>
<keyword evidence="3" id="KW-1185">Reference proteome</keyword>
<evidence type="ECO:0000259" key="1">
    <source>
        <dbReference type="Pfam" id="PF13613"/>
    </source>
</evidence>
<accession>A0ABX7WW35</accession>
<name>A0ABX7WW35_9GAMM</name>
<dbReference type="Pfam" id="PF13613">
    <property type="entry name" value="HTH_Tnp_4"/>
    <property type="match status" value="1"/>
</dbReference>